<dbReference type="Proteomes" id="UP000317316">
    <property type="component" value="Unassembled WGS sequence"/>
</dbReference>
<dbReference type="GO" id="GO:0019634">
    <property type="term" value="P:organic phosphonate metabolic process"/>
    <property type="evidence" value="ECO:0007669"/>
    <property type="project" value="InterPro"/>
</dbReference>
<organism evidence="1 2">
    <name type="scientific">Psychrobacillus lasiicapitis</name>
    <dbReference type="NCBI Taxonomy" id="1636719"/>
    <lineage>
        <taxon>Bacteria</taxon>
        <taxon>Bacillati</taxon>
        <taxon>Bacillota</taxon>
        <taxon>Bacilli</taxon>
        <taxon>Bacillales</taxon>
        <taxon>Bacillaceae</taxon>
        <taxon>Psychrobacillus</taxon>
    </lineage>
</organism>
<dbReference type="SUPFAM" id="SSF159709">
    <property type="entry name" value="PhnH-like"/>
    <property type="match status" value="1"/>
</dbReference>
<gene>
    <name evidence="1" type="primary">phnH</name>
    <name evidence="1" type="ORF">FG382_11570</name>
</gene>
<dbReference type="PIRSF" id="PIRSF020680">
    <property type="entry name" value="PhnH"/>
    <property type="match status" value="1"/>
</dbReference>
<dbReference type="AlphaFoldDB" id="A0A544T6T1"/>
<dbReference type="InterPro" id="IPR008772">
    <property type="entry name" value="Phosphonate_metab_PhnH"/>
</dbReference>
<dbReference type="InterPro" id="IPR038058">
    <property type="entry name" value="PhnH-like_sp"/>
</dbReference>
<name>A0A544T6T1_9BACI</name>
<reference evidence="1 2" key="1">
    <citation type="submission" date="2019-05" db="EMBL/GenBank/DDBJ databases">
        <title>Psychrobacillus vulpis sp. nov., a new species isolated from feces of a red fox that inhabits in The Tablas de Daimiel Natural Park, Albacete, Spain.</title>
        <authorList>
            <person name="Rodriguez M."/>
            <person name="Reina J.C."/>
            <person name="Bejar V."/>
            <person name="Llamas I."/>
        </authorList>
    </citation>
    <scope>NUCLEOTIDE SEQUENCE [LARGE SCALE GENOMIC DNA]</scope>
    <source>
        <strain evidence="1 2">NEAU-3TGS17</strain>
    </source>
</reference>
<keyword evidence="2" id="KW-1185">Reference proteome</keyword>
<dbReference type="Pfam" id="PF05845">
    <property type="entry name" value="PhnH"/>
    <property type="match status" value="1"/>
</dbReference>
<protein>
    <submittedName>
        <fullName evidence="1">Phosphonate C-P lyase system protein PhnH</fullName>
    </submittedName>
</protein>
<sequence>MAIDQVHDLQQVYRKILHSMSRPGTISSLADNAKKVDFDLSCFHATFLSALTFLDAEVTFHILSSGKQSLIDKISAYTSSKYAPINEADFIIVLQEDTEESIQHAFLECKNGTLIDPQHSSIWIMESSTLSNSGELTLTGPGIQHAARLHTSLSPLLWQARNERTREYPLGIDLIFTDENAQVVCIPRTTTVEITEVS</sequence>
<keyword evidence="1" id="KW-0456">Lyase</keyword>
<dbReference type="OrthoDB" id="154477at2"/>
<proteinExistence type="predicted"/>
<dbReference type="GO" id="GO:0016829">
    <property type="term" value="F:lyase activity"/>
    <property type="evidence" value="ECO:0007669"/>
    <property type="project" value="UniProtKB-KW"/>
</dbReference>
<evidence type="ECO:0000313" key="2">
    <source>
        <dbReference type="Proteomes" id="UP000317316"/>
    </source>
</evidence>
<dbReference type="Gene3D" id="3.40.50.11310">
    <property type="entry name" value="Bacterial phosphonate metabolism protein PhnH"/>
    <property type="match status" value="1"/>
</dbReference>
<accession>A0A544T6T1</accession>
<dbReference type="RefSeq" id="WP_142539038.1">
    <property type="nucleotide sequence ID" value="NZ_BMIE01000004.1"/>
</dbReference>
<dbReference type="NCBIfam" id="TIGR03292">
    <property type="entry name" value="PhnH_redo"/>
    <property type="match status" value="1"/>
</dbReference>
<comment type="caution">
    <text evidence="1">The sequence shown here is derived from an EMBL/GenBank/DDBJ whole genome shotgun (WGS) entry which is preliminary data.</text>
</comment>
<dbReference type="EMBL" id="VDGH01000006">
    <property type="protein sequence ID" value="TQR13157.1"/>
    <property type="molecule type" value="Genomic_DNA"/>
</dbReference>
<evidence type="ECO:0000313" key="1">
    <source>
        <dbReference type="EMBL" id="TQR13157.1"/>
    </source>
</evidence>